<keyword evidence="2" id="KW-1185">Reference proteome</keyword>
<sequence length="115" mass="13617">ASQPTTFSIFSPTLAQLIKKRLIVSHNTSCHKEIQTWLYSIFESNETLNEYYRRLKTKAVQCNFHSEEAEIKTQIIHKTRDSRLRKKALRETMTLKQILNYGNTLERTDEQSKRL</sequence>
<reference evidence="1" key="1">
    <citation type="submission" date="2020-04" db="EMBL/GenBank/DDBJ databases">
        <authorList>
            <person name="Alioto T."/>
            <person name="Alioto T."/>
            <person name="Gomez Garrido J."/>
        </authorList>
    </citation>
    <scope>NUCLEOTIDE SEQUENCE</scope>
    <source>
        <strain evidence="1">A484AB</strain>
    </source>
</reference>
<dbReference type="OrthoDB" id="8039770at2759"/>
<evidence type="ECO:0000313" key="1">
    <source>
        <dbReference type="EMBL" id="CAB4045095.1"/>
    </source>
</evidence>
<dbReference type="AlphaFoldDB" id="A0A6S7KHX4"/>
<organism evidence="1 2">
    <name type="scientific">Paramuricea clavata</name>
    <name type="common">Red gorgonian</name>
    <name type="synonym">Violescent sea-whip</name>
    <dbReference type="NCBI Taxonomy" id="317549"/>
    <lineage>
        <taxon>Eukaryota</taxon>
        <taxon>Metazoa</taxon>
        <taxon>Cnidaria</taxon>
        <taxon>Anthozoa</taxon>
        <taxon>Octocorallia</taxon>
        <taxon>Malacalcyonacea</taxon>
        <taxon>Plexauridae</taxon>
        <taxon>Paramuricea</taxon>
    </lineage>
</organism>
<protein>
    <submittedName>
        <fullName evidence="1">Uncharacterized protein</fullName>
    </submittedName>
</protein>
<evidence type="ECO:0000313" key="2">
    <source>
        <dbReference type="Proteomes" id="UP001152795"/>
    </source>
</evidence>
<proteinExistence type="predicted"/>
<dbReference type="EMBL" id="CACRXK020037588">
    <property type="protein sequence ID" value="CAB4045095.1"/>
    <property type="molecule type" value="Genomic_DNA"/>
</dbReference>
<name>A0A6S7KHX4_PARCT</name>
<accession>A0A6S7KHX4</accession>
<dbReference type="Proteomes" id="UP001152795">
    <property type="component" value="Unassembled WGS sequence"/>
</dbReference>
<feature type="non-terminal residue" evidence="1">
    <location>
        <position position="115"/>
    </location>
</feature>
<comment type="caution">
    <text evidence="1">The sequence shown here is derived from an EMBL/GenBank/DDBJ whole genome shotgun (WGS) entry which is preliminary data.</text>
</comment>
<gene>
    <name evidence="1" type="ORF">PACLA_8A023921</name>
</gene>
<feature type="non-terminal residue" evidence="1">
    <location>
        <position position="1"/>
    </location>
</feature>